<proteinExistence type="predicted"/>
<evidence type="ECO:0000313" key="2">
    <source>
        <dbReference type="EMBL" id="OHA42387.1"/>
    </source>
</evidence>
<organism evidence="2 3">
    <name type="scientific">Candidatus Taylorbacteria bacterium RIFCSPLOWO2_12_FULL_43_20</name>
    <dbReference type="NCBI Taxonomy" id="1802332"/>
    <lineage>
        <taxon>Bacteria</taxon>
        <taxon>Candidatus Tayloriibacteriota</taxon>
    </lineage>
</organism>
<reference evidence="2 3" key="1">
    <citation type="journal article" date="2016" name="Nat. Commun.">
        <title>Thousands of microbial genomes shed light on interconnected biogeochemical processes in an aquifer system.</title>
        <authorList>
            <person name="Anantharaman K."/>
            <person name="Brown C.T."/>
            <person name="Hug L.A."/>
            <person name="Sharon I."/>
            <person name="Castelle C.J."/>
            <person name="Probst A.J."/>
            <person name="Thomas B.C."/>
            <person name="Singh A."/>
            <person name="Wilkins M.J."/>
            <person name="Karaoz U."/>
            <person name="Brodie E.L."/>
            <person name="Williams K.H."/>
            <person name="Hubbard S.S."/>
            <person name="Banfield J.F."/>
        </authorList>
    </citation>
    <scope>NUCLEOTIDE SEQUENCE [LARGE SCALE GENOMIC DNA]</scope>
</reference>
<evidence type="ECO:0000313" key="3">
    <source>
        <dbReference type="Proteomes" id="UP000177269"/>
    </source>
</evidence>
<accession>A0A1G2P216</accession>
<feature type="compositionally biased region" description="Basic and acidic residues" evidence="1">
    <location>
        <begin position="23"/>
        <end position="34"/>
    </location>
</feature>
<feature type="region of interest" description="Disordered" evidence="1">
    <location>
        <begin position="1"/>
        <end position="34"/>
    </location>
</feature>
<dbReference type="AlphaFoldDB" id="A0A1G2P216"/>
<evidence type="ECO:0000256" key="1">
    <source>
        <dbReference type="SAM" id="MobiDB-lite"/>
    </source>
</evidence>
<sequence length="97" mass="10940">MRIYNSDASVGAPTEASGMNTNGKEEKRHPIECRRGDEMSPIRVRFSLSGIYYIVNYETLFSAGLLRNTGIFLVKNPYAEPVGFRNVPQKPCLRRVS</sequence>
<name>A0A1G2P216_9BACT</name>
<protein>
    <submittedName>
        <fullName evidence="2">Uncharacterized protein</fullName>
    </submittedName>
</protein>
<comment type="caution">
    <text evidence="2">The sequence shown here is derived from an EMBL/GenBank/DDBJ whole genome shotgun (WGS) entry which is preliminary data.</text>
</comment>
<dbReference type="EMBL" id="MHSK01000013">
    <property type="protein sequence ID" value="OHA42387.1"/>
    <property type="molecule type" value="Genomic_DNA"/>
</dbReference>
<dbReference type="Proteomes" id="UP000177269">
    <property type="component" value="Unassembled WGS sequence"/>
</dbReference>
<gene>
    <name evidence="2" type="ORF">A3G52_04895</name>
</gene>